<dbReference type="GO" id="GO:0016460">
    <property type="term" value="C:myosin II complex"/>
    <property type="evidence" value="ECO:0007669"/>
    <property type="project" value="TreeGrafter"/>
</dbReference>
<dbReference type="FunFam" id="1.10.238.10:FF:000001">
    <property type="entry name" value="Calmodulin 1"/>
    <property type="match status" value="1"/>
</dbReference>
<dbReference type="SUPFAM" id="SSF47473">
    <property type="entry name" value="EF-hand"/>
    <property type="match status" value="1"/>
</dbReference>
<dbReference type="InterPro" id="IPR011992">
    <property type="entry name" value="EF-hand-dom_pair"/>
</dbReference>
<dbReference type="AlphaFoldDB" id="A0A7S1KPD7"/>
<proteinExistence type="predicted"/>
<dbReference type="InterPro" id="IPR002048">
    <property type="entry name" value="EF_hand_dom"/>
</dbReference>
<evidence type="ECO:0000256" key="1">
    <source>
        <dbReference type="ARBA" id="ARBA00022737"/>
    </source>
</evidence>
<dbReference type="CDD" id="cd00051">
    <property type="entry name" value="EFh"/>
    <property type="match status" value="1"/>
</dbReference>
<dbReference type="Pfam" id="PF13499">
    <property type="entry name" value="EF-hand_7"/>
    <property type="match status" value="1"/>
</dbReference>
<organism evidence="3">
    <name type="scientific">Percolomonas cosmopolitus</name>
    <dbReference type="NCBI Taxonomy" id="63605"/>
    <lineage>
        <taxon>Eukaryota</taxon>
        <taxon>Discoba</taxon>
        <taxon>Heterolobosea</taxon>
        <taxon>Tetramitia</taxon>
        <taxon>Eutetramitia</taxon>
        <taxon>Percolomonadidae</taxon>
        <taxon>Percolomonas</taxon>
    </lineage>
</organism>
<accession>A0A7S1KPD7</accession>
<name>A0A7S1KPD7_9EUKA</name>
<protein>
    <recommendedName>
        <fullName evidence="2">EF-hand domain-containing protein</fullName>
    </recommendedName>
</protein>
<dbReference type="InterPro" id="IPR050230">
    <property type="entry name" value="CALM/Myosin/TropC-like"/>
</dbReference>
<feature type="domain" description="EF-hand" evidence="2">
    <location>
        <begin position="11"/>
        <end position="46"/>
    </location>
</feature>
<sequence>MSHHKTQLSASQMQQYKEAFIIFDKKHQGTISKYDLPTIMRGLGKNPTESEVDEIINEYCNEASQYVDFPTFCLCMQHPVRDVDTEDEVLEAFKVFDQDGNGLISVEALKKCMLQLGESLKEEELNEMLRTVRIDQNGMLNYVDLTKTMMERSQ</sequence>
<dbReference type="GO" id="GO:0005509">
    <property type="term" value="F:calcium ion binding"/>
    <property type="evidence" value="ECO:0007669"/>
    <property type="project" value="InterPro"/>
</dbReference>
<feature type="domain" description="EF-hand" evidence="2">
    <location>
        <begin position="84"/>
        <end position="119"/>
    </location>
</feature>
<dbReference type="Gene3D" id="1.10.238.10">
    <property type="entry name" value="EF-hand"/>
    <property type="match status" value="2"/>
</dbReference>
<dbReference type="SMART" id="SM00054">
    <property type="entry name" value="EFh"/>
    <property type="match status" value="4"/>
</dbReference>
<keyword evidence="1" id="KW-0677">Repeat</keyword>
<dbReference type="PROSITE" id="PS50222">
    <property type="entry name" value="EF_HAND_2"/>
    <property type="match status" value="2"/>
</dbReference>
<dbReference type="PANTHER" id="PTHR23048">
    <property type="entry name" value="MYOSIN LIGHT CHAIN 1, 3"/>
    <property type="match status" value="1"/>
</dbReference>
<dbReference type="PANTHER" id="PTHR23048:SF0">
    <property type="entry name" value="CALMODULIN LIKE 3"/>
    <property type="match status" value="1"/>
</dbReference>
<reference evidence="3" key="1">
    <citation type="submission" date="2021-01" db="EMBL/GenBank/DDBJ databases">
        <authorList>
            <person name="Corre E."/>
            <person name="Pelletier E."/>
            <person name="Niang G."/>
            <person name="Scheremetjew M."/>
            <person name="Finn R."/>
            <person name="Kale V."/>
            <person name="Holt S."/>
            <person name="Cochrane G."/>
            <person name="Meng A."/>
            <person name="Brown T."/>
            <person name="Cohen L."/>
        </authorList>
    </citation>
    <scope>NUCLEOTIDE SEQUENCE</scope>
    <source>
        <strain evidence="3">WS</strain>
    </source>
</reference>
<dbReference type="EMBL" id="HBGD01004928">
    <property type="protein sequence ID" value="CAD9080850.1"/>
    <property type="molecule type" value="Transcribed_RNA"/>
</dbReference>
<evidence type="ECO:0000259" key="2">
    <source>
        <dbReference type="PROSITE" id="PS50222"/>
    </source>
</evidence>
<evidence type="ECO:0000313" key="3">
    <source>
        <dbReference type="EMBL" id="CAD9080850.1"/>
    </source>
</evidence>
<gene>
    <name evidence="3" type="ORF">PCOS0759_LOCUS4090</name>
</gene>